<comment type="caution">
    <text evidence="5">The sequence shown here is derived from an EMBL/GenBank/DDBJ whole genome shotgun (WGS) entry which is preliminary data.</text>
</comment>
<dbReference type="Proteomes" id="UP000609121">
    <property type="component" value="Unassembled WGS sequence"/>
</dbReference>
<dbReference type="AlphaFoldDB" id="A0A8J7CZI6"/>
<evidence type="ECO:0000313" key="5">
    <source>
        <dbReference type="EMBL" id="MBE3640692.1"/>
    </source>
</evidence>
<keyword evidence="2" id="KW-0479">Metal-binding</keyword>
<protein>
    <submittedName>
        <fullName evidence="5">Precorrin-3B synthase</fullName>
    </submittedName>
</protein>
<evidence type="ECO:0000256" key="1">
    <source>
        <dbReference type="ARBA" id="ARBA00022485"/>
    </source>
</evidence>
<dbReference type="GO" id="GO:0016491">
    <property type="term" value="F:oxidoreductase activity"/>
    <property type="evidence" value="ECO:0007669"/>
    <property type="project" value="UniProtKB-KW"/>
</dbReference>
<keyword evidence="1" id="KW-0004">4Fe-4S</keyword>
<dbReference type="EMBL" id="JACVXA010000132">
    <property type="protein sequence ID" value="MBE3640692.1"/>
    <property type="molecule type" value="Genomic_DNA"/>
</dbReference>
<dbReference type="Pfam" id="PF03460">
    <property type="entry name" value="NIR_SIR_ferr"/>
    <property type="match status" value="1"/>
</dbReference>
<evidence type="ECO:0000256" key="3">
    <source>
        <dbReference type="ARBA" id="ARBA00023002"/>
    </source>
</evidence>
<evidence type="ECO:0000259" key="4">
    <source>
        <dbReference type="Pfam" id="PF03460"/>
    </source>
</evidence>
<sequence length="203" mass="20963">MSARIRGWCPGALRPMAAGDGLVVRIRPPGGWLDAAQAAGLASISADLADGTLTLTLRGNLQLRGIAQARHGAVLEQLAALGLLDADPRIEARRNILVTPFADAGTDRIAAELARRLARPDAPDLPGKAGFVLDTGAHPVLSASPGDFRLERAACGTLVLRAEGLEAGAPVTEAGAAEQMVALARWFLREGGAAQGRMARLAA</sequence>
<accession>A0A8J7CZI6</accession>
<keyword evidence="1" id="KW-0411">Iron-sulfur</keyword>
<keyword evidence="2" id="KW-0408">Iron</keyword>
<dbReference type="GO" id="GO:0051539">
    <property type="term" value="F:4 iron, 4 sulfur cluster binding"/>
    <property type="evidence" value="ECO:0007669"/>
    <property type="project" value="UniProtKB-KW"/>
</dbReference>
<dbReference type="InterPro" id="IPR005117">
    <property type="entry name" value="NiRdtase/SiRdtase_haem-b_fer"/>
</dbReference>
<organism evidence="5 6">
    <name type="scientific">Mangrovicoccus algicola</name>
    <dbReference type="NCBI Taxonomy" id="2771008"/>
    <lineage>
        <taxon>Bacteria</taxon>
        <taxon>Pseudomonadati</taxon>
        <taxon>Pseudomonadota</taxon>
        <taxon>Alphaproteobacteria</taxon>
        <taxon>Rhodobacterales</taxon>
        <taxon>Paracoccaceae</taxon>
        <taxon>Mangrovicoccus</taxon>
    </lineage>
</organism>
<keyword evidence="3" id="KW-0560">Oxidoreductase</keyword>
<dbReference type="PANTHER" id="PTHR32439">
    <property type="entry name" value="FERREDOXIN--NITRITE REDUCTASE, CHLOROPLASTIC"/>
    <property type="match status" value="1"/>
</dbReference>
<dbReference type="InterPro" id="IPR051329">
    <property type="entry name" value="NIR_SIR_4Fe-4S"/>
</dbReference>
<keyword evidence="6" id="KW-1185">Reference proteome</keyword>
<evidence type="ECO:0000313" key="6">
    <source>
        <dbReference type="Proteomes" id="UP000609121"/>
    </source>
</evidence>
<name>A0A8J7CZI6_9RHOB</name>
<feature type="domain" description="Nitrite/Sulfite reductase ferredoxin-like" evidence="4">
    <location>
        <begin position="15"/>
        <end position="80"/>
    </location>
</feature>
<reference evidence="5" key="1">
    <citation type="submission" date="2020-09" db="EMBL/GenBank/DDBJ databases">
        <title>A novel bacterium of genus Mangrovicoccus, isolated from South China Sea.</title>
        <authorList>
            <person name="Huang H."/>
            <person name="Mo K."/>
            <person name="Hu Y."/>
        </authorList>
    </citation>
    <scope>NUCLEOTIDE SEQUENCE</scope>
    <source>
        <strain evidence="5">HB182678</strain>
    </source>
</reference>
<dbReference type="Gene3D" id="3.90.480.20">
    <property type="match status" value="1"/>
</dbReference>
<proteinExistence type="predicted"/>
<dbReference type="SUPFAM" id="SSF55124">
    <property type="entry name" value="Nitrite/Sulfite reductase N-terminal domain-like"/>
    <property type="match status" value="1"/>
</dbReference>
<gene>
    <name evidence="5" type="ORF">ICN82_21070</name>
</gene>
<dbReference type="PANTHER" id="PTHR32439:SF9">
    <property type="entry name" value="BLR3264 PROTEIN"/>
    <property type="match status" value="1"/>
</dbReference>
<evidence type="ECO:0000256" key="2">
    <source>
        <dbReference type="ARBA" id="ARBA00022617"/>
    </source>
</evidence>
<dbReference type="InterPro" id="IPR036136">
    <property type="entry name" value="Nit/Sulf_reduc_fer-like_dom_sf"/>
</dbReference>
<feature type="non-terminal residue" evidence="5">
    <location>
        <position position="203"/>
    </location>
</feature>
<keyword evidence="2" id="KW-0349">Heme</keyword>